<proteinExistence type="predicted"/>
<dbReference type="AlphaFoldDB" id="A0A1Y1WK27"/>
<feature type="transmembrane region" description="Helical" evidence="1">
    <location>
        <begin position="134"/>
        <end position="150"/>
    </location>
</feature>
<comment type="caution">
    <text evidence="2">The sequence shown here is derived from an EMBL/GenBank/DDBJ whole genome shotgun (WGS) entry which is preliminary data.</text>
</comment>
<evidence type="ECO:0000256" key="1">
    <source>
        <dbReference type="SAM" id="Phobius"/>
    </source>
</evidence>
<dbReference type="EMBL" id="MCFD01000001">
    <property type="protein sequence ID" value="ORX73833.1"/>
    <property type="molecule type" value="Genomic_DNA"/>
</dbReference>
<dbReference type="OrthoDB" id="2230209at2759"/>
<feature type="transmembrane region" description="Helical" evidence="1">
    <location>
        <begin position="71"/>
        <end position="91"/>
    </location>
</feature>
<feature type="transmembrane region" description="Helical" evidence="1">
    <location>
        <begin position="162"/>
        <end position="183"/>
    </location>
</feature>
<keyword evidence="3" id="KW-1185">Reference proteome</keyword>
<name>A0A1Y1WK27_9FUNG</name>
<accession>A0A1Y1WK27</accession>
<dbReference type="RefSeq" id="XP_040747044.1">
    <property type="nucleotide sequence ID" value="XM_040889966.1"/>
</dbReference>
<keyword evidence="1" id="KW-0812">Transmembrane</keyword>
<gene>
    <name evidence="2" type="ORF">DL89DRAFT_289539</name>
</gene>
<feature type="transmembrane region" description="Helical" evidence="1">
    <location>
        <begin position="97"/>
        <end position="122"/>
    </location>
</feature>
<sequence length="303" mass="34859">MKTRPLVVLDDYFVKRNLFSQLKHNTHDIRFLGGYFEVSSGSPFLTKFFSTEHIIAQQWMRTADTQITYSWWLYAVHLAALLLLVFAYLASLSSAPLVYSLGTLPSICLLLVVSYHVCFFLALNYKPTWFERTVIFHSPFAWAAAWVLVLCNDSTLAVPPTSLLAIHVFIWYVRRTAIGIVVFERKIRASSVLHWSHRAYSLVAPILIAWAWKWYPCLSVSWDLSGYSPTRDLLDQRVVRQWAAEREIPTVQLLAAMAMAGGLHVAWYSFISYAYHMVVWKEYLREGLAVWVVSDGAMCTKLF</sequence>
<keyword evidence="1" id="KW-1133">Transmembrane helix</keyword>
<keyword evidence="1" id="KW-0472">Membrane</keyword>
<feature type="transmembrane region" description="Helical" evidence="1">
    <location>
        <begin position="195"/>
        <end position="215"/>
    </location>
</feature>
<protein>
    <submittedName>
        <fullName evidence="2">Uncharacterized protein</fullName>
    </submittedName>
</protein>
<evidence type="ECO:0000313" key="3">
    <source>
        <dbReference type="Proteomes" id="UP000193922"/>
    </source>
</evidence>
<evidence type="ECO:0000313" key="2">
    <source>
        <dbReference type="EMBL" id="ORX73833.1"/>
    </source>
</evidence>
<reference evidence="2 3" key="1">
    <citation type="submission" date="2016-07" db="EMBL/GenBank/DDBJ databases">
        <title>Pervasive Adenine N6-methylation of Active Genes in Fungi.</title>
        <authorList>
            <consortium name="DOE Joint Genome Institute"/>
            <person name="Mondo S.J."/>
            <person name="Dannebaum R.O."/>
            <person name="Kuo R.C."/>
            <person name="Labutti K."/>
            <person name="Haridas S."/>
            <person name="Kuo A."/>
            <person name="Salamov A."/>
            <person name="Ahrendt S.R."/>
            <person name="Lipzen A."/>
            <person name="Sullivan W."/>
            <person name="Andreopoulos W.B."/>
            <person name="Clum A."/>
            <person name="Lindquist E."/>
            <person name="Daum C."/>
            <person name="Ramamoorthy G.K."/>
            <person name="Gryganskyi A."/>
            <person name="Culley D."/>
            <person name="Magnuson J.K."/>
            <person name="James T.Y."/>
            <person name="O'Malley M.A."/>
            <person name="Stajich J.E."/>
            <person name="Spatafora J.W."/>
            <person name="Visel A."/>
            <person name="Grigoriev I.V."/>
        </authorList>
    </citation>
    <scope>NUCLEOTIDE SEQUENCE [LARGE SCALE GENOMIC DNA]</scope>
    <source>
        <strain evidence="2 3">ATCC 12442</strain>
    </source>
</reference>
<feature type="transmembrane region" description="Helical" evidence="1">
    <location>
        <begin position="253"/>
        <end position="275"/>
    </location>
</feature>
<dbReference type="GeneID" id="63806614"/>
<organism evidence="2 3">
    <name type="scientific">Linderina pennispora</name>
    <dbReference type="NCBI Taxonomy" id="61395"/>
    <lineage>
        <taxon>Eukaryota</taxon>
        <taxon>Fungi</taxon>
        <taxon>Fungi incertae sedis</taxon>
        <taxon>Zoopagomycota</taxon>
        <taxon>Kickxellomycotina</taxon>
        <taxon>Kickxellomycetes</taxon>
        <taxon>Kickxellales</taxon>
        <taxon>Kickxellaceae</taxon>
        <taxon>Linderina</taxon>
    </lineage>
</organism>
<dbReference type="Proteomes" id="UP000193922">
    <property type="component" value="Unassembled WGS sequence"/>
</dbReference>